<dbReference type="SMART" id="SM00577">
    <property type="entry name" value="CPDc"/>
    <property type="match status" value="1"/>
</dbReference>
<gene>
    <name evidence="2" type="ORF">PsYK624_032160</name>
</gene>
<dbReference type="GO" id="GO:0005634">
    <property type="term" value="C:nucleus"/>
    <property type="evidence" value="ECO:0007669"/>
    <property type="project" value="TreeGrafter"/>
</dbReference>
<dbReference type="PANTHER" id="PTHR48493:SF1">
    <property type="entry name" value="UBIQUITIN-LIKE DOMAIN-CONTAINING CTD PHOSPHATASE 1"/>
    <property type="match status" value="1"/>
</dbReference>
<dbReference type="AlphaFoldDB" id="A0A9P3LAM2"/>
<evidence type="ECO:0000259" key="1">
    <source>
        <dbReference type="PROSITE" id="PS50969"/>
    </source>
</evidence>
<dbReference type="GO" id="GO:0004722">
    <property type="term" value="F:protein serine/threonine phosphatase activity"/>
    <property type="evidence" value="ECO:0007669"/>
    <property type="project" value="TreeGrafter"/>
</dbReference>
<comment type="caution">
    <text evidence="2">The sequence shown here is derived from an EMBL/GenBank/DDBJ whole genome shotgun (WGS) entry which is preliminary data.</text>
</comment>
<accession>A0A9P3LAM2</accession>
<reference evidence="2 3" key="1">
    <citation type="submission" date="2021-08" db="EMBL/GenBank/DDBJ databases">
        <title>Draft Genome Sequence of Phanerochaete sordida strain YK-624.</title>
        <authorList>
            <person name="Mori T."/>
            <person name="Dohra H."/>
            <person name="Suzuki T."/>
            <person name="Kawagishi H."/>
            <person name="Hirai H."/>
        </authorList>
    </citation>
    <scope>NUCLEOTIDE SEQUENCE [LARGE SCALE GENOMIC DNA]</scope>
    <source>
        <strain evidence="2 3">YK-624</strain>
    </source>
</reference>
<name>A0A9P3LAM2_9APHY</name>
<keyword evidence="3" id="KW-1185">Reference proteome</keyword>
<protein>
    <submittedName>
        <fullName evidence="2">HAD subfamily IIID h</fullName>
    </submittedName>
</protein>
<dbReference type="EMBL" id="BPQB01000005">
    <property type="protein sequence ID" value="GJE87133.1"/>
    <property type="molecule type" value="Genomic_DNA"/>
</dbReference>
<sequence length="285" mass="32944">MPTDLNDVLDGPSVLSAAEGYKAMEDDRDWVDDYDDSEEGEDGDDFVDAFLEEEMNLAAEPADAFANDPYNVRMIKEISERISIEVMHPLRDGKPLLVLDVDQTIVDARALKRGELLPQQCARPGLVEFLKQVYAYYDICVWSQRHWNRLVTKLFELEVLEASADDWAISFALDKHAMFQARATEDGRQTKHLVKALQIIWNHFPQYGPHNTIHIDDLRRNFAMNPRQGLHITPFKNAGTPEAAEDRELERVGQYLVHIAQTCDDFRKLSHKHWRRARREARNQT</sequence>
<dbReference type="InterPro" id="IPR004274">
    <property type="entry name" value="FCP1_dom"/>
</dbReference>
<dbReference type="OrthoDB" id="1711508at2759"/>
<dbReference type="PANTHER" id="PTHR48493">
    <property type="entry name" value="UBIQUITIN-LIKE DOMAIN-CONTAINING CTD PHOSPHATASE 1"/>
    <property type="match status" value="1"/>
</dbReference>
<dbReference type="Proteomes" id="UP000703269">
    <property type="component" value="Unassembled WGS sequence"/>
</dbReference>
<dbReference type="Gene3D" id="3.40.50.1000">
    <property type="entry name" value="HAD superfamily/HAD-like"/>
    <property type="match status" value="1"/>
</dbReference>
<feature type="domain" description="FCP1 homology" evidence="1">
    <location>
        <begin position="90"/>
        <end position="259"/>
    </location>
</feature>
<evidence type="ECO:0000313" key="3">
    <source>
        <dbReference type="Proteomes" id="UP000703269"/>
    </source>
</evidence>
<proteinExistence type="predicted"/>
<dbReference type="InterPro" id="IPR051658">
    <property type="entry name" value="UBLCP1"/>
</dbReference>
<dbReference type="GO" id="GO:0090364">
    <property type="term" value="P:regulation of proteasome assembly"/>
    <property type="evidence" value="ECO:0007669"/>
    <property type="project" value="InterPro"/>
</dbReference>
<dbReference type="Pfam" id="PF03031">
    <property type="entry name" value="NIF"/>
    <property type="match status" value="1"/>
</dbReference>
<dbReference type="InterPro" id="IPR023214">
    <property type="entry name" value="HAD_sf"/>
</dbReference>
<dbReference type="InterPro" id="IPR036412">
    <property type="entry name" value="HAD-like_sf"/>
</dbReference>
<evidence type="ECO:0000313" key="2">
    <source>
        <dbReference type="EMBL" id="GJE87133.1"/>
    </source>
</evidence>
<dbReference type="PROSITE" id="PS50969">
    <property type="entry name" value="FCP1"/>
    <property type="match status" value="1"/>
</dbReference>
<organism evidence="2 3">
    <name type="scientific">Phanerochaete sordida</name>
    <dbReference type="NCBI Taxonomy" id="48140"/>
    <lineage>
        <taxon>Eukaryota</taxon>
        <taxon>Fungi</taxon>
        <taxon>Dikarya</taxon>
        <taxon>Basidiomycota</taxon>
        <taxon>Agaricomycotina</taxon>
        <taxon>Agaricomycetes</taxon>
        <taxon>Polyporales</taxon>
        <taxon>Phanerochaetaceae</taxon>
        <taxon>Phanerochaete</taxon>
    </lineage>
</organism>
<dbReference type="SUPFAM" id="SSF56784">
    <property type="entry name" value="HAD-like"/>
    <property type="match status" value="1"/>
</dbReference>